<dbReference type="Pfam" id="PF07729">
    <property type="entry name" value="FCD"/>
    <property type="match status" value="1"/>
</dbReference>
<evidence type="ECO:0000259" key="5">
    <source>
        <dbReference type="PROSITE" id="PS50949"/>
    </source>
</evidence>
<dbReference type="CDD" id="cd07377">
    <property type="entry name" value="WHTH_GntR"/>
    <property type="match status" value="1"/>
</dbReference>
<keyword evidence="7" id="KW-1185">Reference proteome</keyword>
<dbReference type="GO" id="GO:0003677">
    <property type="term" value="F:DNA binding"/>
    <property type="evidence" value="ECO:0007669"/>
    <property type="project" value="UniProtKB-KW"/>
</dbReference>
<dbReference type="Pfam" id="PF00392">
    <property type="entry name" value="GntR"/>
    <property type="match status" value="1"/>
</dbReference>
<dbReference type="EMBL" id="RJSE01000009">
    <property type="protein sequence ID" value="RNL60521.1"/>
    <property type="molecule type" value="Genomic_DNA"/>
</dbReference>
<dbReference type="InterPro" id="IPR036388">
    <property type="entry name" value="WH-like_DNA-bd_sf"/>
</dbReference>
<feature type="domain" description="HTH gntR-type" evidence="5">
    <location>
        <begin position="14"/>
        <end position="81"/>
    </location>
</feature>
<dbReference type="PROSITE" id="PS50949">
    <property type="entry name" value="HTH_GNTR"/>
    <property type="match status" value="1"/>
</dbReference>
<dbReference type="Gene3D" id="1.10.10.10">
    <property type="entry name" value="Winged helix-like DNA-binding domain superfamily/Winged helix DNA-binding domain"/>
    <property type="match status" value="1"/>
</dbReference>
<gene>
    <name evidence="6" type="ORF">EFK50_19565</name>
</gene>
<accession>A0A3N0CB98</accession>
<keyword evidence="1" id="KW-0805">Transcription regulation</keyword>
<dbReference type="PANTHER" id="PTHR43537:SF45">
    <property type="entry name" value="GNTR FAMILY REGULATORY PROTEIN"/>
    <property type="match status" value="1"/>
</dbReference>
<evidence type="ECO:0000256" key="4">
    <source>
        <dbReference type="SAM" id="Coils"/>
    </source>
</evidence>
<dbReference type="Proteomes" id="UP000267128">
    <property type="component" value="Unassembled WGS sequence"/>
</dbReference>
<keyword evidence="2" id="KW-0238">DNA-binding</keyword>
<evidence type="ECO:0000256" key="1">
    <source>
        <dbReference type="ARBA" id="ARBA00023015"/>
    </source>
</evidence>
<evidence type="ECO:0000313" key="6">
    <source>
        <dbReference type="EMBL" id="RNL60521.1"/>
    </source>
</evidence>
<name>A0A3N0CB98_9ACTN</name>
<dbReference type="PRINTS" id="PR00035">
    <property type="entry name" value="HTHGNTR"/>
</dbReference>
<feature type="coiled-coil region" evidence="4">
    <location>
        <begin position="101"/>
        <end position="128"/>
    </location>
</feature>
<dbReference type="SMART" id="SM00345">
    <property type="entry name" value="HTH_GNTR"/>
    <property type="match status" value="1"/>
</dbReference>
<protein>
    <submittedName>
        <fullName evidence="6">GntR family transcriptional regulator</fullName>
    </submittedName>
</protein>
<proteinExistence type="predicted"/>
<dbReference type="SMART" id="SM00895">
    <property type="entry name" value="FCD"/>
    <property type="match status" value="1"/>
</dbReference>
<dbReference type="PANTHER" id="PTHR43537">
    <property type="entry name" value="TRANSCRIPTIONAL REGULATOR, GNTR FAMILY"/>
    <property type="match status" value="1"/>
</dbReference>
<dbReference type="OrthoDB" id="5243844at2"/>
<dbReference type="InterPro" id="IPR000524">
    <property type="entry name" value="Tscrpt_reg_HTH_GntR"/>
</dbReference>
<dbReference type="InterPro" id="IPR011711">
    <property type="entry name" value="GntR_C"/>
</dbReference>
<dbReference type="InterPro" id="IPR036390">
    <property type="entry name" value="WH_DNA-bd_sf"/>
</dbReference>
<dbReference type="SUPFAM" id="SSF48008">
    <property type="entry name" value="GntR ligand-binding domain-like"/>
    <property type="match status" value="1"/>
</dbReference>
<sequence length="225" mass="23861">MPPNSFASLNVEPVSTVDRVADELRRALFEGEIEPGTPLREVALATSLGVSRSTVREALGALVADGLVDRVANKGTVVHALTPEGISDICRARLVLEAAGIDAWANASEEARAAVRAAQAEFTRLTRNPVTAQELTAAHLDIHRSIAALTESPRLVATAEALYAEIRLALAHLDRVRGNTTEQAHAHGDLLELLEGGHLDEARAALVEHLAGAEESLMESVQPLG</sequence>
<dbReference type="InterPro" id="IPR008920">
    <property type="entry name" value="TF_FadR/GntR_C"/>
</dbReference>
<organism evidence="6 7">
    <name type="scientific">Nocardioides marmoriginsengisoli</name>
    <dbReference type="NCBI Taxonomy" id="661483"/>
    <lineage>
        <taxon>Bacteria</taxon>
        <taxon>Bacillati</taxon>
        <taxon>Actinomycetota</taxon>
        <taxon>Actinomycetes</taxon>
        <taxon>Propionibacteriales</taxon>
        <taxon>Nocardioidaceae</taxon>
        <taxon>Nocardioides</taxon>
    </lineage>
</organism>
<keyword evidence="3" id="KW-0804">Transcription</keyword>
<dbReference type="AlphaFoldDB" id="A0A3N0CB98"/>
<comment type="caution">
    <text evidence="6">The sequence shown here is derived from an EMBL/GenBank/DDBJ whole genome shotgun (WGS) entry which is preliminary data.</text>
</comment>
<evidence type="ECO:0000256" key="2">
    <source>
        <dbReference type="ARBA" id="ARBA00023125"/>
    </source>
</evidence>
<keyword evidence="4" id="KW-0175">Coiled coil</keyword>
<evidence type="ECO:0000256" key="3">
    <source>
        <dbReference type="ARBA" id="ARBA00023163"/>
    </source>
</evidence>
<dbReference type="Gene3D" id="1.20.120.530">
    <property type="entry name" value="GntR ligand-binding domain-like"/>
    <property type="match status" value="1"/>
</dbReference>
<evidence type="ECO:0000313" key="7">
    <source>
        <dbReference type="Proteomes" id="UP000267128"/>
    </source>
</evidence>
<reference evidence="6 7" key="1">
    <citation type="submission" date="2018-11" db="EMBL/GenBank/DDBJ databases">
        <authorList>
            <person name="Li F."/>
        </authorList>
    </citation>
    <scope>NUCLEOTIDE SEQUENCE [LARGE SCALE GENOMIC DNA]</scope>
    <source>
        <strain evidence="6 7">Gsoil 097</strain>
    </source>
</reference>
<dbReference type="SUPFAM" id="SSF46785">
    <property type="entry name" value="Winged helix' DNA-binding domain"/>
    <property type="match status" value="1"/>
</dbReference>
<dbReference type="GO" id="GO:0003700">
    <property type="term" value="F:DNA-binding transcription factor activity"/>
    <property type="evidence" value="ECO:0007669"/>
    <property type="project" value="InterPro"/>
</dbReference>